<evidence type="ECO:0000313" key="4">
    <source>
        <dbReference type="Proteomes" id="UP000011185"/>
    </source>
</evidence>
<organism evidence="3 4">
    <name type="scientific">Trachipleistophora hominis</name>
    <name type="common">Microsporidian parasite</name>
    <dbReference type="NCBI Taxonomy" id="72359"/>
    <lineage>
        <taxon>Eukaryota</taxon>
        <taxon>Fungi</taxon>
        <taxon>Fungi incertae sedis</taxon>
        <taxon>Microsporidia</taxon>
        <taxon>Pleistophoridae</taxon>
        <taxon>Trachipleistophora</taxon>
    </lineage>
</organism>
<evidence type="ECO:0000256" key="1">
    <source>
        <dbReference type="SAM" id="MobiDB-lite"/>
    </source>
</evidence>
<gene>
    <name evidence="3" type="ORF">THOM_0925</name>
</gene>
<keyword evidence="2" id="KW-0472">Membrane</keyword>
<dbReference type="EMBL" id="JH993875">
    <property type="protein sequence ID" value="ELQ76090.1"/>
    <property type="molecule type" value="Genomic_DNA"/>
</dbReference>
<evidence type="ECO:0000313" key="3">
    <source>
        <dbReference type="EMBL" id="ELQ76090.1"/>
    </source>
</evidence>
<keyword evidence="4" id="KW-1185">Reference proteome</keyword>
<dbReference type="AlphaFoldDB" id="L7JXP1"/>
<name>L7JXP1_TRAHO</name>
<accession>L7JXP1</accession>
<feature type="compositionally biased region" description="Acidic residues" evidence="1">
    <location>
        <begin position="220"/>
        <end position="232"/>
    </location>
</feature>
<sequence length="240" mass="27712">MDSLLLQKEELSTSLELSDRISSFIMYLDNSPFVNHGIRFIVGFIGLFIFLYLILEVIYSPTTRLRNDLYDEVIAARAFTGNAQPENRNLLHPYSPEISWNSNFELRRLPDEDVDIFLPFPARNADTFSFGHTSSGDSVLSTINELWDDVPPPYTSLDTFTSTSFQDDDSNSSLEDRLRVYAQNIRHRNVYLPSYEEVISETIECEEEYRQSRSYISSLDDSDDEPPSYEEATDLHNNIM</sequence>
<protein>
    <submittedName>
        <fullName evidence="3">Uncharacterized protein</fullName>
    </submittedName>
</protein>
<dbReference type="VEuPathDB" id="MicrosporidiaDB:THOM_0925"/>
<reference evidence="3 4" key="1">
    <citation type="journal article" date="2012" name="PLoS Pathog.">
        <title>The genome of the obligate intracellular parasite Trachipleistophora hominis: new insights into microsporidian genome dynamics and reductive evolution.</title>
        <authorList>
            <person name="Heinz E."/>
            <person name="Williams T.A."/>
            <person name="Nakjang S."/>
            <person name="Noel C.J."/>
            <person name="Swan D.C."/>
            <person name="Goldberg A.V."/>
            <person name="Harris S.R."/>
            <person name="Weinmaier T."/>
            <person name="Markert S."/>
            <person name="Becher D."/>
            <person name="Bernhardt J."/>
            <person name="Dagan T."/>
            <person name="Hacker C."/>
            <person name="Lucocq J.M."/>
            <person name="Schweder T."/>
            <person name="Rattei T."/>
            <person name="Hall N."/>
            <person name="Hirt R.P."/>
            <person name="Embley T.M."/>
        </authorList>
    </citation>
    <scope>NUCLEOTIDE SEQUENCE [LARGE SCALE GENOMIC DNA]</scope>
</reference>
<evidence type="ECO:0000256" key="2">
    <source>
        <dbReference type="SAM" id="Phobius"/>
    </source>
</evidence>
<proteinExistence type="predicted"/>
<dbReference type="HOGENOM" id="CLU_1157085_0_0_1"/>
<keyword evidence="2" id="KW-1133">Transmembrane helix</keyword>
<feature type="region of interest" description="Disordered" evidence="1">
    <location>
        <begin position="216"/>
        <end position="240"/>
    </location>
</feature>
<dbReference type="Proteomes" id="UP000011185">
    <property type="component" value="Unassembled WGS sequence"/>
</dbReference>
<feature type="transmembrane region" description="Helical" evidence="2">
    <location>
        <begin position="37"/>
        <end position="59"/>
    </location>
</feature>
<keyword evidence="2" id="KW-0812">Transmembrane</keyword>
<dbReference type="InParanoid" id="L7JXP1"/>